<evidence type="ECO:0000256" key="8">
    <source>
        <dbReference type="RuleBase" id="RU003943"/>
    </source>
</evidence>
<keyword evidence="12" id="KW-1185">Reference proteome</keyword>
<dbReference type="Proteomes" id="UP000001227">
    <property type="component" value="Chromosome"/>
</dbReference>
<dbReference type="AlphaFoldDB" id="B3ET27"/>
<dbReference type="InterPro" id="IPR037294">
    <property type="entry name" value="ABC_BtuC-like"/>
</dbReference>
<dbReference type="KEGG" id="aas:Aasi_1031"/>
<evidence type="ECO:0000256" key="4">
    <source>
        <dbReference type="ARBA" id="ARBA00022475"/>
    </source>
</evidence>
<gene>
    <name evidence="11" type="ordered locus">Aasi_1031</name>
</gene>
<organism evidence="11 12">
    <name type="scientific">Amoebophilus asiaticus (strain 5a2)</name>
    <dbReference type="NCBI Taxonomy" id="452471"/>
    <lineage>
        <taxon>Bacteria</taxon>
        <taxon>Pseudomonadati</taxon>
        <taxon>Bacteroidota</taxon>
        <taxon>Cytophagia</taxon>
        <taxon>Cytophagales</taxon>
        <taxon>Amoebophilaceae</taxon>
        <taxon>Candidatus Amoebophilus</taxon>
    </lineage>
</organism>
<dbReference type="eggNOG" id="COG1321">
    <property type="taxonomic scope" value="Bacteria"/>
</dbReference>
<comment type="similarity">
    <text evidence="2 8">Belongs to the ABC-3 integral membrane protein family.</text>
</comment>
<evidence type="ECO:0000256" key="3">
    <source>
        <dbReference type="ARBA" id="ARBA00022448"/>
    </source>
</evidence>
<evidence type="ECO:0000256" key="1">
    <source>
        <dbReference type="ARBA" id="ARBA00004651"/>
    </source>
</evidence>
<dbReference type="SMART" id="SM00529">
    <property type="entry name" value="HTH_DTXR"/>
    <property type="match status" value="1"/>
</dbReference>
<dbReference type="SUPFAM" id="SSF81345">
    <property type="entry name" value="ABC transporter involved in vitamin B12 uptake, BtuC"/>
    <property type="match status" value="1"/>
</dbReference>
<comment type="subcellular location">
    <subcellularLocation>
        <location evidence="1 8">Cell membrane</location>
        <topology evidence="1 8">Multi-pass membrane protein</topology>
    </subcellularLocation>
</comment>
<dbReference type="InterPro" id="IPR036388">
    <property type="entry name" value="WH-like_DNA-bd_sf"/>
</dbReference>
<feature type="transmembrane region" description="Helical" evidence="9">
    <location>
        <begin position="43"/>
        <end position="63"/>
    </location>
</feature>
<feature type="transmembrane region" description="Helical" evidence="9">
    <location>
        <begin position="102"/>
        <end position="119"/>
    </location>
</feature>
<feature type="domain" description="Iron dependent repressor metal binding and dimerisation" evidence="10">
    <location>
        <begin position="359"/>
        <end position="415"/>
    </location>
</feature>
<dbReference type="SUPFAM" id="SSF47979">
    <property type="entry name" value="Iron-dependent repressor protein, dimerization domain"/>
    <property type="match status" value="1"/>
</dbReference>
<feature type="transmembrane region" description="Helical" evidence="9">
    <location>
        <begin position="208"/>
        <end position="226"/>
    </location>
</feature>
<dbReference type="EMBL" id="CP001102">
    <property type="protein sequence ID" value="ACE06379.1"/>
    <property type="molecule type" value="Genomic_DNA"/>
</dbReference>
<dbReference type="GO" id="GO:0046983">
    <property type="term" value="F:protein dimerization activity"/>
    <property type="evidence" value="ECO:0007669"/>
    <property type="project" value="InterPro"/>
</dbReference>
<evidence type="ECO:0000256" key="2">
    <source>
        <dbReference type="ARBA" id="ARBA00008034"/>
    </source>
</evidence>
<dbReference type="GO" id="GO:0010043">
    <property type="term" value="P:response to zinc ion"/>
    <property type="evidence" value="ECO:0007669"/>
    <property type="project" value="TreeGrafter"/>
</dbReference>
<feature type="transmembrane region" description="Helical" evidence="9">
    <location>
        <begin position="260"/>
        <end position="279"/>
    </location>
</feature>
<sequence length="415" mass="45800">MKAFLEFFTLTDPNIRYVVLGTMLLTSSAAIVGTFTLLKKKALLGDATAHAAFPGICIAFMLTGTKHPIYLAIGAFTTGWIALLLIDILIKHSKIKEDIATALLLSVTFGIGTLLLSIIQNTSNAAQLGLNNYLFGKAAALLGEDLLVLGILSIAILLTVVGLFKEFTLIAFDKAFAESIHMRVNLLEFVFTSLIVLAIVIGIRAVGIVLMAAMLITPAAAARFWTDRLTKMIGLAALFGAISGLLGSFVSYLFPGMPTGPWIVLIVTAIAYISFLFAPHKGLLAKKLRQYKHQNKILQENILKLFYEIGEEKGDFFGNCSTEELMQHRAIPHNKLIRGLVSLEKASLLYYKGNKWRLTGAGKNEGERIAQRHRLWELYLTKYLKTKPAYIHENAELIEHVLTPELVKELNKLLN</sequence>
<reference evidence="11 12" key="1">
    <citation type="journal article" date="2010" name="J. Bacteriol.">
        <title>The genome of the amoeba symbiont 'Candidatus Amoebophilus asiaticus' reveals common mechanisms for host cell interaction among amoeba-associated bacteria.</title>
        <authorList>
            <person name="Schmitz-Esser S."/>
            <person name="Tischler P."/>
            <person name="Arnold R."/>
            <person name="Montanaro J."/>
            <person name="Wagner M."/>
            <person name="Rattei T."/>
            <person name="Horn M."/>
        </authorList>
    </citation>
    <scope>NUCLEOTIDE SEQUENCE [LARGE SCALE GENOMIC DNA]</scope>
    <source>
        <strain evidence="11 12">5a2</strain>
    </source>
</reference>
<dbReference type="Pfam" id="PF02742">
    <property type="entry name" value="Fe_dep_repr_C"/>
    <property type="match status" value="1"/>
</dbReference>
<evidence type="ECO:0000256" key="5">
    <source>
        <dbReference type="ARBA" id="ARBA00022692"/>
    </source>
</evidence>
<evidence type="ECO:0000256" key="9">
    <source>
        <dbReference type="SAM" id="Phobius"/>
    </source>
</evidence>
<dbReference type="GO" id="GO:0003700">
    <property type="term" value="F:DNA-binding transcription factor activity"/>
    <property type="evidence" value="ECO:0007669"/>
    <property type="project" value="InterPro"/>
</dbReference>
<evidence type="ECO:0000256" key="7">
    <source>
        <dbReference type="ARBA" id="ARBA00023136"/>
    </source>
</evidence>
<keyword evidence="3 8" id="KW-0813">Transport</keyword>
<dbReference type="Pfam" id="PF00950">
    <property type="entry name" value="ABC-3"/>
    <property type="match status" value="1"/>
</dbReference>
<protein>
    <recommendedName>
        <fullName evidence="10">Iron dependent repressor metal binding and dimerisation domain-containing protein</fullName>
    </recommendedName>
</protein>
<dbReference type="RefSeq" id="WP_012473141.1">
    <property type="nucleotide sequence ID" value="NC_010830.1"/>
</dbReference>
<feature type="transmembrane region" description="Helical" evidence="9">
    <location>
        <begin position="233"/>
        <end position="254"/>
    </location>
</feature>
<keyword evidence="6 9" id="KW-1133">Transmembrane helix</keyword>
<dbReference type="CDD" id="cd06550">
    <property type="entry name" value="TM_ABC_iron-siderophores_like"/>
    <property type="match status" value="1"/>
</dbReference>
<feature type="transmembrane region" description="Helical" evidence="9">
    <location>
        <begin position="69"/>
        <end position="90"/>
    </location>
</feature>
<dbReference type="Gene3D" id="1.10.3470.10">
    <property type="entry name" value="ABC transporter involved in vitamin B12 uptake, BtuC"/>
    <property type="match status" value="1"/>
</dbReference>
<dbReference type="PANTHER" id="PTHR30477:SF3">
    <property type="entry name" value="METAL TRANSPORT SYSTEM MEMBRANE PROTEIN CT_069-RELATED"/>
    <property type="match status" value="1"/>
</dbReference>
<accession>B3ET27</accession>
<proteinExistence type="inferred from homology"/>
<dbReference type="InterPro" id="IPR022689">
    <property type="entry name" value="Iron_dep_repressor"/>
</dbReference>
<dbReference type="eggNOG" id="COG1108">
    <property type="taxonomic scope" value="Bacteria"/>
</dbReference>
<keyword evidence="4" id="KW-1003">Cell membrane</keyword>
<dbReference type="GO" id="GO:0046914">
    <property type="term" value="F:transition metal ion binding"/>
    <property type="evidence" value="ECO:0007669"/>
    <property type="project" value="InterPro"/>
</dbReference>
<feature type="transmembrane region" description="Helical" evidence="9">
    <location>
        <begin position="15"/>
        <end position="38"/>
    </location>
</feature>
<dbReference type="InterPro" id="IPR036421">
    <property type="entry name" value="Fe_dep_repressor_sf"/>
</dbReference>
<keyword evidence="7 9" id="KW-0472">Membrane</keyword>
<dbReference type="InterPro" id="IPR001367">
    <property type="entry name" value="Fe_dep_repressor"/>
</dbReference>
<name>B3ET27_AMOA5</name>
<dbReference type="STRING" id="452471.Aasi_1031"/>
<feature type="transmembrane region" description="Helical" evidence="9">
    <location>
        <begin position="139"/>
        <end position="164"/>
    </location>
</feature>
<dbReference type="HOGENOM" id="CLU_028808_0_2_10"/>
<dbReference type="Gene3D" id="1.10.10.10">
    <property type="entry name" value="Winged helix-like DNA-binding domain superfamily/Winged helix DNA-binding domain"/>
    <property type="match status" value="1"/>
</dbReference>
<evidence type="ECO:0000313" key="12">
    <source>
        <dbReference type="Proteomes" id="UP000001227"/>
    </source>
</evidence>
<dbReference type="InterPro" id="IPR001626">
    <property type="entry name" value="ABC_TroCD"/>
</dbReference>
<dbReference type="GO" id="GO:0055085">
    <property type="term" value="P:transmembrane transport"/>
    <property type="evidence" value="ECO:0007669"/>
    <property type="project" value="InterPro"/>
</dbReference>
<feature type="transmembrane region" description="Helical" evidence="9">
    <location>
        <begin position="184"/>
        <end position="202"/>
    </location>
</feature>
<dbReference type="PANTHER" id="PTHR30477">
    <property type="entry name" value="ABC-TRANSPORTER METAL-BINDING PROTEIN"/>
    <property type="match status" value="1"/>
</dbReference>
<dbReference type="OrthoDB" id="9788905at2"/>
<evidence type="ECO:0000259" key="10">
    <source>
        <dbReference type="Pfam" id="PF02742"/>
    </source>
</evidence>
<evidence type="ECO:0000313" key="11">
    <source>
        <dbReference type="EMBL" id="ACE06379.1"/>
    </source>
</evidence>
<evidence type="ECO:0000256" key="6">
    <source>
        <dbReference type="ARBA" id="ARBA00022989"/>
    </source>
</evidence>
<dbReference type="GO" id="GO:0043190">
    <property type="term" value="C:ATP-binding cassette (ABC) transporter complex"/>
    <property type="evidence" value="ECO:0007669"/>
    <property type="project" value="InterPro"/>
</dbReference>
<keyword evidence="5 8" id="KW-0812">Transmembrane</keyword>